<reference evidence="2 3" key="1">
    <citation type="submission" date="2020-11" db="EMBL/GenBank/DDBJ databases">
        <title>Insectihabitans protaetiae gen. nov. sp. nov. and Insectihabitans allomyrinae sp. nov., isolated from larvae of Protaetia brevitarsis seulensis and Allomyrina dichotoma, respectively.</title>
        <authorList>
            <person name="Lee S.D."/>
            <person name="Byeon Y.-S."/>
            <person name="Kim S.-M."/>
            <person name="Yang H.L."/>
            <person name="Kim I.S."/>
        </authorList>
    </citation>
    <scope>NUCLEOTIDE SEQUENCE [LARGE SCALE GENOMIC DNA]</scope>
    <source>
        <strain evidence="2 3">BWR-B9</strain>
    </source>
</reference>
<proteinExistence type="predicted"/>
<evidence type="ECO:0000256" key="1">
    <source>
        <dbReference type="SAM" id="MobiDB-lite"/>
    </source>
</evidence>
<dbReference type="EMBL" id="JADRCR010000002">
    <property type="protein sequence ID" value="MBK5143374.1"/>
    <property type="molecule type" value="Genomic_DNA"/>
</dbReference>
<accession>A0ABS1INZ8</accession>
<feature type="region of interest" description="Disordered" evidence="1">
    <location>
        <begin position="32"/>
        <end position="59"/>
    </location>
</feature>
<protein>
    <submittedName>
        <fullName evidence="2">Uncharacterized protein</fullName>
    </submittedName>
</protein>
<gene>
    <name evidence="2" type="ORF">I2494_06520</name>
</gene>
<dbReference type="Proteomes" id="UP001296921">
    <property type="component" value="Unassembled WGS sequence"/>
</dbReference>
<name>A0ABS1INZ8_9GAMM</name>
<comment type="caution">
    <text evidence="2">The sequence shown here is derived from an EMBL/GenBank/DDBJ whole genome shotgun (WGS) entry which is preliminary data.</text>
</comment>
<keyword evidence="3" id="KW-1185">Reference proteome</keyword>
<evidence type="ECO:0000313" key="3">
    <source>
        <dbReference type="Proteomes" id="UP001296921"/>
    </source>
</evidence>
<organism evidence="2 3">
    <name type="scientific">Limnobaculum allomyrinae</name>
    <dbReference type="NCBI Taxonomy" id="2791986"/>
    <lineage>
        <taxon>Bacteria</taxon>
        <taxon>Pseudomonadati</taxon>
        <taxon>Pseudomonadota</taxon>
        <taxon>Gammaproteobacteria</taxon>
        <taxon>Enterobacterales</taxon>
        <taxon>Budviciaceae</taxon>
        <taxon>Limnobaculum</taxon>
    </lineage>
</organism>
<sequence>MTANISAVSSTEDLTTAQWDTETNTLIFHLARQQGEKGDKGDKGDTGETGIAGETGPKGDSAYQTWLNAGHTGSENDFVNWVADIQLREELVAYDGAKLIGRCPSIEVLRTIIPTYHGQKIEVANYYADSVGGGGCFYYDADDRHSLDNGGNIIVSNGARWKSLKNAFVPEDFGARGRDVETDTSALQRLFDAKVKIAPVTGHYHLRNLNRPVGDFKSWMTYNYILKIDGFSGEADFSQAIFTLPEGVSRITAIVVLNSSGKLHFPAIQGNMQKTIMPSLYIDDCAVRIGAGCKSLTIAIDGIDHYPGHGIIVRHYEQDGVSSLKEDIPNNITIIAKGVRHCWQSGIVPVHGDSIRIIDFDVQYSGSIENMNAKAATIGHNIHTEPVAEPSGENNLLRNVWILNGNGLNARMHGLMCHTAIDNFVIEGCNFQYNQMDGACFEAATHNIRSCNNTYSNNGYRGVTFSCGSLTAAGFPLLKHDAKFDDTFEFNGNEGLVDMSGSHGLIISGTFGRNGGNGITVQENGEQQIVNAIIYDNGRNATVQQYGIACGKTSLSNIQTYNSDPTVYKQIPFLFRKNCKARNITTDSSTIDYVLHDSHQTYLPDNDSSLRLVGDSSRIVGRRCYINNRGDGLWYMSDVYDAIHIGFTSSATMMFPGPSLNNLMVTFTLTITSGIGYVKVRSGTVNDTNQYVVQSGNTYQLTYISPTNLQVIKI</sequence>
<evidence type="ECO:0000313" key="2">
    <source>
        <dbReference type="EMBL" id="MBK5143374.1"/>
    </source>
</evidence>
<feature type="compositionally biased region" description="Basic and acidic residues" evidence="1">
    <location>
        <begin position="34"/>
        <end position="46"/>
    </location>
</feature>
<dbReference type="RefSeq" id="WP_218466277.1">
    <property type="nucleotide sequence ID" value="NZ_JADRCR010000002.1"/>
</dbReference>